<comment type="catalytic activity">
    <reaction evidence="1 6">
        <text>The enzyme specifically hydrolyzes (1-&gt;4)-beta-D-galactosidic linkages in type I arabinogalactans.</text>
        <dbReference type="EC" id="3.2.1.89"/>
    </reaction>
</comment>
<evidence type="ECO:0000256" key="4">
    <source>
        <dbReference type="ARBA" id="ARBA00022801"/>
    </source>
</evidence>
<comment type="caution">
    <text evidence="8">The sequence shown here is derived from an EMBL/GenBank/DDBJ whole genome shotgun (WGS) entry which is preliminary data.</text>
</comment>
<evidence type="ECO:0000256" key="3">
    <source>
        <dbReference type="ARBA" id="ARBA00012556"/>
    </source>
</evidence>
<organism evidence="8 9">
    <name type="scientific">Hymenobacter lutimineralis</name>
    <dbReference type="NCBI Taxonomy" id="2606448"/>
    <lineage>
        <taxon>Bacteria</taxon>
        <taxon>Pseudomonadati</taxon>
        <taxon>Bacteroidota</taxon>
        <taxon>Cytophagia</taxon>
        <taxon>Cytophagales</taxon>
        <taxon>Hymenobacteraceae</taxon>
        <taxon>Hymenobacter</taxon>
    </lineage>
</organism>
<gene>
    <name evidence="8" type="ORF">FY528_06670</name>
</gene>
<dbReference type="Pfam" id="PF07745">
    <property type="entry name" value="Glyco_hydro_53"/>
    <property type="match status" value="1"/>
</dbReference>
<dbReference type="PANTHER" id="PTHR34983">
    <property type="entry name" value="ARABINOGALACTAN ENDO-BETA-1,4-GALACTANASE A"/>
    <property type="match status" value="1"/>
</dbReference>
<dbReference type="NCBIfam" id="TIGR04183">
    <property type="entry name" value="Por_Secre_tail"/>
    <property type="match status" value="1"/>
</dbReference>
<keyword evidence="6" id="KW-0732">Signal</keyword>
<feature type="signal peptide" evidence="6">
    <location>
        <begin position="1"/>
        <end position="32"/>
    </location>
</feature>
<feature type="domain" description="Secretion system C-terminal sorting" evidence="7">
    <location>
        <begin position="525"/>
        <end position="596"/>
    </location>
</feature>
<sequence length="598" mass="64835">MKTRISSFALRQALLVGAVWCTAGLFSSSALAQSFAKGADTGWLQQMEANGYKFYDEQGVEQDCFAILKAKGINSIRLRVWVNPSMVDWVNGHCSPAEVVTMAMRARNMGLRVMIDFHYSDSWADPGQQTKPAAWAQHSFSQLQADVYDHTLSVMTALKANGVTPEWVQVGNEISNGLLWPEGSTANFAQLTQLLNRGYEAVKAVSPTAKVVIHLDKGNDNAPFRSFFDQLTAHGGKYDVIGLSYYPYWLNQDYTASISGLQYNLNDMASRYGKEVVVAEVGGDCANAPQNVYDMLVAVQNAVFAVPEGKGLGVFYWEPEGYRSFSGYQLSAWDNDGKPSPALNAFLATPTTPPPVTPITNLLTNPGFEANGAATQTPSSWTSWANAPANYAADKTETGGQASTYRLTHWLGTAYQASTYQLKTGLPNGTYTLRAWVLNGGGQKACQLYAKNYGGPEKNLALPVTSAWTQIQLPNIEVTNGQCEVGLWSDANAGNWCSLDNVELFAAAVTSSRQRPEDAAVDAAIYPNPTSGMLMLKLPAGPLATTVRIYTATGKLVLTKKLSSASNPRVDVSGLATGSYRVQLERAGQHVTQQFIKQ</sequence>
<dbReference type="Gene3D" id="3.20.20.80">
    <property type="entry name" value="Glycosidases"/>
    <property type="match status" value="1"/>
</dbReference>
<dbReference type="InterPro" id="IPR011683">
    <property type="entry name" value="Glyco_hydro_53"/>
</dbReference>
<dbReference type="InterPro" id="IPR017853">
    <property type="entry name" value="GH"/>
</dbReference>
<dbReference type="RefSeq" id="WP_149070222.1">
    <property type="nucleotide sequence ID" value="NZ_VTHL01000005.1"/>
</dbReference>
<evidence type="ECO:0000256" key="6">
    <source>
        <dbReference type="RuleBase" id="RU361192"/>
    </source>
</evidence>
<reference evidence="8 9" key="1">
    <citation type="submission" date="2019-08" db="EMBL/GenBank/DDBJ databases">
        <authorList>
            <person name="Seo M.-J."/>
        </authorList>
    </citation>
    <scope>NUCLEOTIDE SEQUENCE [LARGE SCALE GENOMIC DNA]</scope>
    <source>
        <strain evidence="8 9">KIGAM108</strain>
    </source>
</reference>
<dbReference type="EMBL" id="VTHL01000005">
    <property type="protein sequence ID" value="TYZ11377.1"/>
    <property type="molecule type" value="Genomic_DNA"/>
</dbReference>
<dbReference type="Gene3D" id="2.60.120.260">
    <property type="entry name" value="Galactose-binding domain-like"/>
    <property type="match status" value="1"/>
</dbReference>
<dbReference type="GO" id="GO:0015926">
    <property type="term" value="F:glucosidase activity"/>
    <property type="evidence" value="ECO:0007669"/>
    <property type="project" value="InterPro"/>
</dbReference>
<keyword evidence="4 6" id="KW-0378">Hydrolase</keyword>
<evidence type="ECO:0000313" key="9">
    <source>
        <dbReference type="Proteomes" id="UP000322791"/>
    </source>
</evidence>
<comment type="similarity">
    <text evidence="2 6">Belongs to the glycosyl hydrolase 53 family.</text>
</comment>
<proteinExistence type="inferred from homology"/>
<evidence type="ECO:0000259" key="7">
    <source>
        <dbReference type="Pfam" id="PF18962"/>
    </source>
</evidence>
<dbReference type="Pfam" id="PF18962">
    <property type="entry name" value="Por_Secre_tail"/>
    <property type="match status" value="1"/>
</dbReference>
<dbReference type="GO" id="GO:0045490">
    <property type="term" value="P:pectin catabolic process"/>
    <property type="evidence" value="ECO:0007669"/>
    <property type="project" value="TreeGrafter"/>
</dbReference>
<keyword evidence="9" id="KW-1185">Reference proteome</keyword>
<evidence type="ECO:0000313" key="8">
    <source>
        <dbReference type="EMBL" id="TYZ11377.1"/>
    </source>
</evidence>
<name>A0A5D6V7X8_9BACT</name>
<evidence type="ECO:0000256" key="5">
    <source>
        <dbReference type="ARBA" id="ARBA00023295"/>
    </source>
</evidence>
<evidence type="ECO:0000256" key="2">
    <source>
        <dbReference type="ARBA" id="ARBA00010687"/>
    </source>
</evidence>
<keyword evidence="5 6" id="KW-0326">Glycosidase</keyword>
<accession>A0A5D6V7X8</accession>
<dbReference type="EC" id="3.2.1.89" evidence="3 6"/>
<evidence type="ECO:0000256" key="1">
    <source>
        <dbReference type="ARBA" id="ARBA00001695"/>
    </source>
</evidence>
<dbReference type="Proteomes" id="UP000322791">
    <property type="component" value="Unassembled WGS sequence"/>
</dbReference>
<dbReference type="InterPro" id="IPR026444">
    <property type="entry name" value="Secre_tail"/>
</dbReference>
<dbReference type="AlphaFoldDB" id="A0A5D6V7X8"/>
<dbReference type="PANTHER" id="PTHR34983:SF1">
    <property type="entry name" value="ARABINOGALACTAN ENDO-BETA-1,4-GALACTANASE A"/>
    <property type="match status" value="1"/>
</dbReference>
<dbReference type="SUPFAM" id="SSF51445">
    <property type="entry name" value="(Trans)glycosidases"/>
    <property type="match status" value="1"/>
</dbReference>
<feature type="chain" id="PRO_5023159957" description="Arabinogalactan endo-beta-1,4-galactanase" evidence="6">
    <location>
        <begin position="33"/>
        <end position="598"/>
    </location>
</feature>
<dbReference type="GO" id="GO:0031218">
    <property type="term" value="F:arabinogalactan endo-1,4-beta-galactosidase activity"/>
    <property type="evidence" value="ECO:0007669"/>
    <property type="project" value="UniProtKB-EC"/>
</dbReference>
<protein>
    <recommendedName>
        <fullName evidence="3 6">Arabinogalactan endo-beta-1,4-galactanase</fullName>
        <ecNumber evidence="3 6">3.2.1.89</ecNumber>
    </recommendedName>
</protein>